<evidence type="ECO:0000313" key="1">
    <source>
        <dbReference type="EMBL" id="ADG40602.1"/>
    </source>
</evidence>
<dbReference type="AlphaFoldDB" id="D5T2V3"/>
<reference evidence="1 2" key="1">
    <citation type="journal article" date="2010" name="J. Bacteriol.">
        <title>Complete genome sequence analysis of Leuconostoc kimchii IMSNU 11154.</title>
        <authorList>
            <person name="Oh H.M."/>
            <person name="Cho Y.J."/>
            <person name="Kim B.K."/>
            <person name="Roe J.H."/>
            <person name="Kang S.O."/>
            <person name="Nahm B.H."/>
            <person name="Jeong G."/>
            <person name="Han H.U."/>
            <person name="Chun J."/>
        </authorList>
    </citation>
    <scope>NUCLEOTIDE SEQUENCE [LARGE SCALE GENOMIC DNA]</scope>
    <source>
        <strain evidence="2">IMSNU 11154 / KCTC 2386 / IH25</strain>
    </source>
</reference>
<dbReference type="Gene3D" id="3.30.470.20">
    <property type="entry name" value="ATP-grasp fold, B domain"/>
    <property type="match status" value="1"/>
</dbReference>
<dbReference type="HOGENOM" id="CLU_3026809_0_0_9"/>
<dbReference type="EMBL" id="CP001758">
    <property type="protein sequence ID" value="ADG40602.1"/>
    <property type="molecule type" value="Genomic_DNA"/>
</dbReference>
<dbReference type="Proteomes" id="UP000002362">
    <property type="component" value="Chromosome"/>
</dbReference>
<dbReference type="PATRIC" id="fig|762051.18.peg.1069"/>
<dbReference type="GO" id="GO:0003989">
    <property type="term" value="F:acetyl-CoA carboxylase activity"/>
    <property type="evidence" value="ECO:0007669"/>
    <property type="project" value="UniProtKB-EC"/>
</dbReference>
<dbReference type="STRING" id="762051.LKI_05305"/>
<accession>D5T2V3</accession>
<dbReference type="KEGG" id="lki:LKI_05305"/>
<protein>
    <submittedName>
        <fullName evidence="1">Acetyl-CoA carboxylase beta subunit</fullName>
        <ecNumber evidence="1">6.4.1.2</ecNumber>
    </submittedName>
</protein>
<name>D5T2V3_LEUKI</name>
<sequence>MRRVVDEIVIQGVETSRDFQKALLDDPHVQSGDFDTRYLETEFLPRWVQSLPSGE</sequence>
<dbReference type="SUPFAM" id="SSF51246">
    <property type="entry name" value="Rudiment single hybrid motif"/>
    <property type="match status" value="1"/>
</dbReference>
<keyword evidence="1" id="KW-0436">Ligase</keyword>
<dbReference type="eggNOG" id="COG0439">
    <property type="taxonomic scope" value="Bacteria"/>
</dbReference>
<proteinExistence type="predicted"/>
<evidence type="ECO:0000313" key="2">
    <source>
        <dbReference type="Proteomes" id="UP000002362"/>
    </source>
</evidence>
<gene>
    <name evidence="1" type="ordered locus">LKI_05305</name>
</gene>
<dbReference type="EC" id="6.4.1.2" evidence="1"/>
<dbReference type="InterPro" id="IPR011054">
    <property type="entry name" value="Rudment_hybrid_motif"/>
</dbReference>
<organism evidence="1 2">
    <name type="scientific">Leuconostoc kimchii (strain IMSNU 11154 / KCTC 2386 / IH25)</name>
    <dbReference type="NCBI Taxonomy" id="762051"/>
    <lineage>
        <taxon>Bacteria</taxon>
        <taxon>Bacillati</taxon>
        <taxon>Bacillota</taxon>
        <taxon>Bacilli</taxon>
        <taxon>Lactobacillales</taxon>
        <taxon>Lactobacillaceae</taxon>
        <taxon>Leuconostoc</taxon>
    </lineage>
</organism>